<evidence type="ECO:0000313" key="4">
    <source>
        <dbReference type="Proteomes" id="UP001519460"/>
    </source>
</evidence>
<dbReference type="Proteomes" id="UP001519460">
    <property type="component" value="Unassembled WGS sequence"/>
</dbReference>
<reference evidence="3 4" key="2">
    <citation type="journal article" date="2023" name="Sci. Data">
        <title>Genome assembly of the Korean intertidal mud-creeper Batillaria attramentaria.</title>
        <authorList>
            <person name="Patra A.K."/>
            <person name="Ho P.T."/>
            <person name="Jun S."/>
            <person name="Lee S.J."/>
            <person name="Kim Y."/>
            <person name="Won Y.J."/>
        </authorList>
    </citation>
    <scope>NUCLEOTIDE SEQUENCE [LARGE SCALE GENOMIC DNA]</scope>
    <source>
        <strain evidence="3">Wonlab-2016</strain>
    </source>
</reference>
<evidence type="ECO:0000313" key="3">
    <source>
        <dbReference type="EMBL" id="KAK7477368.1"/>
    </source>
</evidence>
<evidence type="ECO:0000256" key="1">
    <source>
        <dbReference type="SAM" id="MobiDB-lite"/>
    </source>
</evidence>
<name>A0ABD0JQL2_9CAEN</name>
<feature type="compositionally biased region" description="Polar residues" evidence="1">
    <location>
        <begin position="1"/>
        <end position="13"/>
    </location>
</feature>
<gene>
    <name evidence="3" type="ORF">BaRGS_00031386</name>
    <name evidence="2" type="ORF">BaRGS_00039797</name>
</gene>
<sequence length="134" mass="14091">MKSTGQSGQSASPTSPPPLSYRDVFLLTSTYELVDEETDQDGVVTSAASGLLAGLRGEDIPFKVVSRGDSAALREVAEGSPDDAVVVADADSVRGLERKVVIWVPYDKGVGSGEMDFARLDAMSRATAQLVVID</sequence>
<reference evidence="3" key="1">
    <citation type="submission" date="2020-09" db="EMBL/GenBank/DDBJ databases">
        <authorList>
            <person name="Won Y."/>
        </authorList>
    </citation>
    <scope>NUCLEOTIDE SEQUENCE</scope>
    <source>
        <strain evidence="3">Wonlab-2016</strain>
        <tissue evidence="3">Foot muscle</tissue>
    </source>
</reference>
<keyword evidence="4" id="KW-1185">Reference proteome</keyword>
<dbReference type="EMBL" id="JACVVK020000725">
    <property type="protein sequence ID" value="KAK7451824.1"/>
    <property type="molecule type" value="Genomic_DNA"/>
</dbReference>
<dbReference type="EMBL" id="JACVVK020000352">
    <property type="protein sequence ID" value="KAK7477368.1"/>
    <property type="molecule type" value="Genomic_DNA"/>
</dbReference>
<comment type="caution">
    <text evidence="3">The sequence shown here is derived from an EMBL/GenBank/DDBJ whole genome shotgun (WGS) entry which is preliminary data.</text>
</comment>
<reference evidence="3" key="3">
    <citation type="submission" date="2023-01" db="EMBL/GenBank/DDBJ databases">
        <authorList>
            <person name="Patra A."/>
        </authorList>
    </citation>
    <scope>NUCLEOTIDE SEQUENCE</scope>
    <source>
        <strain evidence="3">Wonlab-2016</strain>
        <tissue evidence="3">Foot muscle</tissue>
    </source>
</reference>
<proteinExistence type="predicted"/>
<feature type="region of interest" description="Disordered" evidence="1">
    <location>
        <begin position="1"/>
        <end position="21"/>
    </location>
</feature>
<accession>A0ABD0JQL2</accession>
<organism evidence="3 4">
    <name type="scientific">Batillaria attramentaria</name>
    <dbReference type="NCBI Taxonomy" id="370345"/>
    <lineage>
        <taxon>Eukaryota</taxon>
        <taxon>Metazoa</taxon>
        <taxon>Spiralia</taxon>
        <taxon>Lophotrochozoa</taxon>
        <taxon>Mollusca</taxon>
        <taxon>Gastropoda</taxon>
        <taxon>Caenogastropoda</taxon>
        <taxon>Sorbeoconcha</taxon>
        <taxon>Cerithioidea</taxon>
        <taxon>Batillariidae</taxon>
        <taxon>Batillaria</taxon>
    </lineage>
</organism>
<protein>
    <submittedName>
        <fullName evidence="3">Uncharacterized protein</fullName>
    </submittedName>
</protein>
<dbReference type="AlphaFoldDB" id="A0ABD0JQL2"/>
<evidence type="ECO:0000313" key="2">
    <source>
        <dbReference type="EMBL" id="KAK7451824.1"/>
    </source>
</evidence>